<keyword evidence="2 8" id="KW-0285">Flavoprotein</keyword>
<keyword evidence="7 8" id="KW-0520">NAD</keyword>
<dbReference type="GO" id="GO:0050660">
    <property type="term" value="F:flavin adenine dinucleotide binding"/>
    <property type="evidence" value="ECO:0007669"/>
    <property type="project" value="UniProtKB-UniRule"/>
</dbReference>
<name>A0A5N3P413_9HYPH</name>
<dbReference type="GO" id="GO:0008753">
    <property type="term" value="F:NADPH dehydrogenase (quinone) activity"/>
    <property type="evidence" value="ECO:0007669"/>
    <property type="project" value="RHEA"/>
</dbReference>
<dbReference type="InterPro" id="IPR029039">
    <property type="entry name" value="Flavoprotein-like_sf"/>
</dbReference>
<dbReference type="GO" id="GO:0050661">
    <property type="term" value="F:NADP binding"/>
    <property type="evidence" value="ECO:0007669"/>
    <property type="project" value="UniProtKB-UniRule"/>
</dbReference>
<comment type="caution">
    <text evidence="10">The sequence shown here is derived from an EMBL/GenBank/DDBJ whole genome shotgun (WGS) entry which is preliminary data.</text>
</comment>
<dbReference type="InterPro" id="IPR037513">
    <property type="entry name" value="NQO"/>
</dbReference>
<sequence length="199" mass="21182">MAKVLVLYYSSWGHIEQMAYAAAEGARAGGAEVVVKRVPELVPREVAEKAHYKLDQKAPIATVEELPEYDAIIFGTPTRYGNMTAQMKNFLDQTGALWMSGALVGKVGSVFASSATQHGGQESTILTFHPVLLHLGFIIVGLPYAFAGQMGVSEVMGNSPYGASTIAAGDGSRQPSQVELDGARYQGKHVAEIAAKLAR</sequence>
<dbReference type="InterPro" id="IPR008254">
    <property type="entry name" value="Flavodoxin/NO_synth"/>
</dbReference>
<feature type="binding site" evidence="8">
    <location>
        <position position="12"/>
    </location>
    <ligand>
        <name>NAD(+)</name>
        <dbReference type="ChEBI" id="CHEBI:57540"/>
    </ligand>
</feature>
<evidence type="ECO:0000256" key="5">
    <source>
        <dbReference type="ARBA" id="ARBA00022857"/>
    </source>
</evidence>
<proteinExistence type="inferred from homology"/>
<organism evidence="10 11">
    <name type="scientific">Microvirga brassicacearum</name>
    <dbReference type="NCBI Taxonomy" id="2580413"/>
    <lineage>
        <taxon>Bacteria</taxon>
        <taxon>Pseudomonadati</taxon>
        <taxon>Pseudomonadota</taxon>
        <taxon>Alphaproteobacteria</taxon>
        <taxon>Hyphomicrobiales</taxon>
        <taxon>Methylobacteriaceae</taxon>
        <taxon>Microvirga</taxon>
    </lineage>
</organism>
<feature type="binding site" evidence="8">
    <location>
        <begin position="10"/>
        <end position="15"/>
    </location>
    <ligand>
        <name>FMN</name>
        <dbReference type="ChEBI" id="CHEBI:58210"/>
    </ligand>
</feature>
<evidence type="ECO:0000256" key="4">
    <source>
        <dbReference type="ARBA" id="ARBA00022741"/>
    </source>
</evidence>
<comment type="catalytic activity">
    <reaction evidence="8">
        <text>a quinone + NADH + H(+) = a quinol + NAD(+)</text>
        <dbReference type="Rhea" id="RHEA:46160"/>
        <dbReference type="ChEBI" id="CHEBI:15378"/>
        <dbReference type="ChEBI" id="CHEBI:24646"/>
        <dbReference type="ChEBI" id="CHEBI:57540"/>
        <dbReference type="ChEBI" id="CHEBI:57945"/>
        <dbReference type="ChEBI" id="CHEBI:132124"/>
        <dbReference type="EC" id="1.6.5.2"/>
    </reaction>
</comment>
<evidence type="ECO:0000313" key="10">
    <source>
        <dbReference type="EMBL" id="KAB0264467.1"/>
    </source>
</evidence>
<feature type="domain" description="Flavodoxin-like" evidence="9">
    <location>
        <begin position="4"/>
        <end position="190"/>
    </location>
</feature>
<dbReference type="PROSITE" id="PS50902">
    <property type="entry name" value="FLAVODOXIN_LIKE"/>
    <property type="match status" value="1"/>
</dbReference>
<dbReference type="GO" id="GO:0016020">
    <property type="term" value="C:membrane"/>
    <property type="evidence" value="ECO:0007669"/>
    <property type="project" value="TreeGrafter"/>
</dbReference>
<evidence type="ECO:0000256" key="8">
    <source>
        <dbReference type="HAMAP-Rule" id="MF_01017"/>
    </source>
</evidence>
<gene>
    <name evidence="10" type="primary">wrbA</name>
    <name evidence="10" type="ORF">FEZ63_22805</name>
</gene>
<feature type="binding site" evidence="8">
    <location>
        <begin position="78"/>
        <end position="80"/>
    </location>
    <ligand>
        <name>FMN</name>
        <dbReference type="ChEBI" id="CHEBI:58210"/>
    </ligand>
</feature>
<dbReference type="Proteomes" id="UP000325684">
    <property type="component" value="Unassembled WGS sequence"/>
</dbReference>
<keyword evidence="6 8" id="KW-0560">Oxidoreductase</keyword>
<dbReference type="SUPFAM" id="SSF52218">
    <property type="entry name" value="Flavoproteins"/>
    <property type="match status" value="1"/>
</dbReference>
<dbReference type="InterPro" id="IPR005025">
    <property type="entry name" value="FMN_Rdtase-like_dom"/>
</dbReference>
<evidence type="ECO:0000256" key="2">
    <source>
        <dbReference type="ARBA" id="ARBA00022630"/>
    </source>
</evidence>
<accession>A0A5N3P413</accession>
<dbReference type="Pfam" id="PF03358">
    <property type="entry name" value="FMN_red"/>
    <property type="match status" value="1"/>
</dbReference>
<dbReference type="InterPro" id="IPR010089">
    <property type="entry name" value="Flavoprotein_WrbA-like"/>
</dbReference>
<feature type="binding site" evidence="8">
    <location>
        <position position="98"/>
    </location>
    <ligand>
        <name>substrate</name>
    </ligand>
</feature>
<dbReference type="RefSeq" id="WP_150949246.1">
    <property type="nucleotide sequence ID" value="NZ_VCMV01000071.1"/>
</dbReference>
<comment type="caution">
    <text evidence="8">Lacks conserved residue(s) required for the propagation of feature annotation.</text>
</comment>
<dbReference type="OrthoDB" id="9801479at2"/>
<dbReference type="NCBIfam" id="NF002999">
    <property type="entry name" value="PRK03767.1"/>
    <property type="match status" value="1"/>
</dbReference>
<dbReference type="PANTHER" id="PTHR30546">
    <property type="entry name" value="FLAVODOXIN-RELATED PROTEIN WRBA-RELATED"/>
    <property type="match status" value="1"/>
</dbReference>
<dbReference type="PANTHER" id="PTHR30546:SF23">
    <property type="entry name" value="FLAVOPROTEIN-LIKE PROTEIN YCP4-RELATED"/>
    <property type="match status" value="1"/>
</dbReference>
<evidence type="ECO:0000256" key="6">
    <source>
        <dbReference type="ARBA" id="ARBA00023002"/>
    </source>
</evidence>
<evidence type="ECO:0000256" key="7">
    <source>
        <dbReference type="ARBA" id="ARBA00023027"/>
    </source>
</evidence>
<keyword evidence="4 8" id="KW-0547">Nucleotide-binding</keyword>
<protein>
    <recommendedName>
        <fullName evidence="8">NAD(P)H dehydrogenase (quinone)</fullName>
        <ecNumber evidence="8">1.6.5.2</ecNumber>
    </recommendedName>
    <alternativeName>
        <fullName evidence="8">NAD(P)H:quinone oxidoreductase</fullName>
        <shortName evidence="8">NQO</shortName>
    </alternativeName>
</protein>
<keyword evidence="3 8" id="KW-0288">FMN</keyword>
<dbReference type="GO" id="GO:0010181">
    <property type="term" value="F:FMN binding"/>
    <property type="evidence" value="ECO:0007669"/>
    <property type="project" value="InterPro"/>
</dbReference>
<comment type="catalytic activity">
    <reaction evidence="8">
        <text>a quinone + NADPH + H(+) = a quinol + NADP(+)</text>
        <dbReference type="Rhea" id="RHEA:46164"/>
        <dbReference type="ChEBI" id="CHEBI:15378"/>
        <dbReference type="ChEBI" id="CHEBI:24646"/>
        <dbReference type="ChEBI" id="CHEBI:57783"/>
        <dbReference type="ChEBI" id="CHEBI:58349"/>
        <dbReference type="ChEBI" id="CHEBI:132124"/>
        <dbReference type="EC" id="1.6.5.2"/>
    </reaction>
</comment>
<comment type="similarity">
    <text evidence="1 8">Belongs to the WrbA family.</text>
</comment>
<evidence type="ECO:0000256" key="3">
    <source>
        <dbReference type="ARBA" id="ARBA00022643"/>
    </source>
</evidence>
<keyword evidence="5 8" id="KW-0521">NADP</keyword>
<comment type="cofactor">
    <cofactor evidence="8">
        <name>FMN</name>
        <dbReference type="ChEBI" id="CHEBI:58210"/>
    </cofactor>
    <text evidence="8">Binds 1 FMN per monomer.</text>
</comment>
<keyword evidence="11" id="KW-1185">Reference proteome</keyword>
<evidence type="ECO:0000313" key="11">
    <source>
        <dbReference type="Proteomes" id="UP000325684"/>
    </source>
</evidence>
<feature type="binding site" evidence="8">
    <location>
        <position position="134"/>
    </location>
    <ligand>
        <name>FMN</name>
        <dbReference type="ChEBI" id="CHEBI:58210"/>
    </ligand>
</feature>
<dbReference type="EC" id="1.6.5.2" evidence="8"/>
<evidence type="ECO:0000256" key="1">
    <source>
        <dbReference type="ARBA" id="ARBA00006961"/>
    </source>
</evidence>
<dbReference type="GO" id="GO:0050136">
    <property type="term" value="F:NADH dehydrogenase (quinone) (non-electrogenic) activity"/>
    <property type="evidence" value="ECO:0007669"/>
    <property type="project" value="RHEA"/>
</dbReference>
<evidence type="ECO:0000259" key="9">
    <source>
        <dbReference type="PROSITE" id="PS50902"/>
    </source>
</evidence>
<dbReference type="NCBIfam" id="TIGR01755">
    <property type="entry name" value="flav_wrbA"/>
    <property type="match status" value="1"/>
</dbReference>
<dbReference type="Gene3D" id="3.40.50.360">
    <property type="match status" value="1"/>
</dbReference>
<dbReference type="EMBL" id="VCMV01000071">
    <property type="protein sequence ID" value="KAB0264467.1"/>
    <property type="molecule type" value="Genomic_DNA"/>
</dbReference>
<dbReference type="GO" id="GO:0051287">
    <property type="term" value="F:NAD binding"/>
    <property type="evidence" value="ECO:0007669"/>
    <property type="project" value="UniProtKB-UniRule"/>
</dbReference>
<dbReference type="FunFam" id="3.40.50.360:FF:000001">
    <property type="entry name" value="NAD(P)H dehydrogenase (Quinone) FQR1-like"/>
    <property type="match status" value="1"/>
</dbReference>
<reference evidence="10 11" key="1">
    <citation type="journal article" date="2019" name="Microorganisms">
        <title>Genome Insights into the Novel Species Microvirga brassicacearum, a Rapeseed Endophyte with Biotechnological Potential.</title>
        <authorList>
            <person name="Jimenez-Gomez A."/>
            <person name="Saati-Santamaria Z."/>
            <person name="Igual J.M."/>
            <person name="Rivas R."/>
            <person name="Mateos P.F."/>
            <person name="Garcia-Fraile P."/>
        </authorList>
    </citation>
    <scope>NUCLEOTIDE SEQUENCE [LARGE SCALE GENOMIC DNA]</scope>
    <source>
        <strain evidence="10 11">CDVBN77</strain>
    </source>
</reference>
<dbReference type="AlphaFoldDB" id="A0A5N3P413"/>
<dbReference type="HAMAP" id="MF_01017">
    <property type="entry name" value="NQOR"/>
    <property type="match status" value="1"/>
</dbReference>